<dbReference type="Proteomes" id="UP000019376">
    <property type="component" value="Unassembled WGS sequence"/>
</dbReference>
<name>S7ZQG1_PENO1</name>
<proteinExistence type="predicted"/>
<gene>
    <name evidence="1" type="ORF">PDE_05813</name>
</gene>
<dbReference type="AlphaFoldDB" id="S7ZQG1"/>
<protein>
    <submittedName>
        <fullName evidence="1">Uncharacterized protein</fullName>
    </submittedName>
</protein>
<dbReference type="EMBL" id="KB644412">
    <property type="protein sequence ID" value="EPS30861.1"/>
    <property type="molecule type" value="Genomic_DNA"/>
</dbReference>
<sequence length="40" mass="4606">MLYISLSVFPIDTFTALIKGFCYNVLLPYFARAYTISPVR</sequence>
<keyword evidence="2" id="KW-1185">Reference proteome</keyword>
<evidence type="ECO:0000313" key="2">
    <source>
        <dbReference type="Proteomes" id="UP000019376"/>
    </source>
</evidence>
<organism evidence="1 2">
    <name type="scientific">Penicillium oxalicum (strain 114-2 / CGMCC 5302)</name>
    <name type="common">Penicillium decumbens</name>
    <dbReference type="NCBI Taxonomy" id="933388"/>
    <lineage>
        <taxon>Eukaryota</taxon>
        <taxon>Fungi</taxon>
        <taxon>Dikarya</taxon>
        <taxon>Ascomycota</taxon>
        <taxon>Pezizomycotina</taxon>
        <taxon>Eurotiomycetes</taxon>
        <taxon>Eurotiomycetidae</taxon>
        <taxon>Eurotiales</taxon>
        <taxon>Aspergillaceae</taxon>
        <taxon>Penicillium</taxon>
    </lineage>
</organism>
<reference evidence="1 2" key="1">
    <citation type="journal article" date="2013" name="PLoS ONE">
        <title>Genomic and secretomic analyses reveal unique features of the lignocellulolytic enzyme system of Penicillium decumbens.</title>
        <authorList>
            <person name="Liu G."/>
            <person name="Zhang L."/>
            <person name="Wei X."/>
            <person name="Zou G."/>
            <person name="Qin Y."/>
            <person name="Ma L."/>
            <person name="Li J."/>
            <person name="Zheng H."/>
            <person name="Wang S."/>
            <person name="Wang C."/>
            <person name="Xun L."/>
            <person name="Zhao G.-P."/>
            <person name="Zhou Z."/>
            <person name="Qu Y."/>
        </authorList>
    </citation>
    <scope>NUCLEOTIDE SEQUENCE [LARGE SCALE GENOMIC DNA]</scope>
    <source>
        <strain evidence="2">114-2 / CGMCC 5302</strain>
    </source>
</reference>
<accession>S7ZQG1</accession>
<dbReference type="HOGENOM" id="CLU_3299591_0_0_1"/>
<evidence type="ECO:0000313" key="1">
    <source>
        <dbReference type="EMBL" id="EPS30861.1"/>
    </source>
</evidence>